<dbReference type="EMBL" id="NUDP01000119">
    <property type="protein sequence ID" value="PEM65173.1"/>
    <property type="molecule type" value="Genomic_DNA"/>
</dbReference>
<proteinExistence type="predicted"/>
<gene>
    <name evidence="1" type="ORF">CN613_25965</name>
</gene>
<evidence type="ECO:0000313" key="1">
    <source>
        <dbReference type="EMBL" id="PEM65173.1"/>
    </source>
</evidence>
<sequence>MKRYHEDFCTIRREFIIHGFMDRNKSMYHVNAKEAWNKWGDLWIIEKHTNPSMFLCFTKFHIMYKK</sequence>
<evidence type="ECO:0000313" key="2">
    <source>
        <dbReference type="Proteomes" id="UP000219775"/>
    </source>
</evidence>
<accession>A0A2B5QVX2</accession>
<dbReference type="Pfam" id="PF09860">
    <property type="entry name" value="DUF2087"/>
    <property type="match status" value="1"/>
</dbReference>
<name>A0A2B5QVX2_9BACI</name>
<reference evidence="1 2" key="1">
    <citation type="submission" date="2017-09" db="EMBL/GenBank/DDBJ databases">
        <title>Large-scale bioinformatics analysis of Bacillus genomes uncovers conserved roles of natural products in bacterial physiology.</title>
        <authorList>
            <consortium name="Agbiome Team Llc"/>
            <person name="Bleich R.M."/>
            <person name="Grubbs K.J."/>
            <person name="Santa Maria K.C."/>
            <person name="Allen S.E."/>
            <person name="Farag S."/>
            <person name="Shank E.A."/>
            <person name="Bowers A."/>
        </authorList>
    </citation>
    <scope>NUCLEOTIDE SEQUENCE [LARGE SCALE GENOMIC DNA]</scope>
    <source>
        <strain evidence="1 2">AFS009893</strain>
    </source>
</reference>
<dbReference type="InterPro" id="IPR018656">
    <property type="entry name" value="DUF2087"/>
</dbReference>
<dbReference type="Proteomes" id="UP000219775">
    <property type="component" value="Unassembled WGS sequence"/>
</dbReference>
<protein>
    <submittedName>
        <fullName evidence="1">Uncharacterized protein</fullName>
    </submittedName>
</protein>
<organism evidence="1 2">
    <name type="scientific">Bacillus pseudomycoides</name>
    <dbReference type="NCBI Taxonomy" id="64104"/>
    <lineage>
        <taxon>Bacteria</taxon>
        <taxon>Bacillati</taxon>
        <taxon>Bacillota</taxon>
        <taxon>Bacilli</taxon>
        <taxon>Bacillales</taxon>
        <taxon>Bacillaceae</taxon>
        <taxon>Bacillus</taxon>
        <taxon>Bacillus cereus group</taxon>
    </lineage>
</organism>
<dbReference type="AlphaFoldDB" id="A0A2B5QVX2"/>
<comment type="caution">
    <text evidence="1">The sequence shown here is derived from an EMBL/GenBank/DDBJ whole genome shotgun (WGS) entry which is preliminary data.</text>
</comment>